<dbReference type="PANTHER" id="PTHR37425">
    <property type="match status" value="1"/>
</dbReference>
<dbReference type="Proteomes" id="UP000254601">
    <property type="component" value="Unassembled WGS sequence"/>
</dbReference>
<dbReference type="GO" id="GO:0071555">
    <property type="term" value="P:cell wall organization"/>
    <property type="evidence" value="ECO:0007669"/>
    <property type="project" value="UniProtKB-KW"/>
</dbReference>
<protein>
    <recommendedName>
        <fullName evidence="11">Murein endopeptidase K</fullName>
    </recommendedName>
</protein>
<organism evidence="12 13">
    <name type="scientific">Suttonella ornithocola</name>
    <dbReference type="NCBI Taxonomy" id="279832"/>
    <lineage>
        <taxon>Bacteria</taxon>
        <taxon>Pseudomonadati</taxon>
        <taxon>Pseudomonadota</taxon>
        <taxon>Gammaproteobacteria</taxon>
        <taxon>Cardiobacteriales</taxon>
        <taxon>Cardiobacteriaceae</taxon>
        <taxon>Suttonella</taxon>
    </lineage>
</organism>
<keyword evidence="4" id="KW-0479">Metal-binding</keyword>
<dbReference type="EMBL" id="UHIC01000001">
    <property type="protein sequence ID" value="SUO95059.1"/>
    <property type="molecule type" value="Genomic_DNA"/>
</dbReference>
<dbReference type="GO" id="GO:0046872">
    <property type="term" value="F:metal ion binding"/>
    <property type="evidence" value="ECO:0007669"/>
    <property type="project" value="UniProtKB-KW"/>
</dbReference>
<comment type="cofactor">
    <cofactor evidence="1">
        <name>Zn(2+)</name>
        <dbReference type="ChEBI" id="CHEBI:29105"/>
    </cofactor>
</comment>
<dbReference type="RefSeq" id="WP_072575935.1">
    <property type="nucleotide sequence ID" value="NZ_LWHB01000037.1"/>
</dbReference>
<comment type="pathway">
    <text evidence="2">Cell wall biogenesis; cell wall polysaccharide biosynthesis.</text>
</comment>
<evidence type="ECO:0000256" key="3">
    <source>
        <dbReference type="ARBA" id="ARBA00022670"/>
    </source>
</evidence>
<evidence type="ECO:0000256" key="5">
    <source>
        <dbReference type="ARBA" id="ARBA00022729"/>
    </source>
</evidence>
<evidence type="ECO:0000256" key="4">
    <source>
        <dbReference type="ARBA" id="ARBA00022723"/>
    </source>
</evidence>
<keyword evidence="9" id="KW-0961">Cell wall biogenesis/degradation</keyword>
<keyword evidence="7" id="KW-0862">Zinc</keyword>
<evidence type="ECO:0000256" key="2">
    <source>
        <dbReference type="ARBA" id="ARBA00004776"/>
    </source>
</evidence>
<proteinExistence type="inferred from homology"/>
<evidence type="ECO:0000256" key="9">
    <source>
        <dbReference type="ARBA" id="ARBA00023316"/>
    </source>
</evidence>
<name>A0A380MR03_9GAMM</name>
<reference evidence="12 13" key="1">
    <citation type="submission" date="2018-06" db="EMBL/GenBank/DDBJ databases">
        <authorList>
            <consortium name="Pathogen Informatics"/>
            <person name="Doyle S."/>
        </authorList>
    </citation>
    <scope>NUCLEOTIDE SEQUENCE [LARGE SCALE GENOMIC DNA]</scope>
    <source>
        <strain evidence="12 13">NCTC13337</strain>
    </source>
</reference>
<evidence type="ECO:0000256" key="8">
    <source>
        <dbReference type="ARBA" id="ARBA00023049"/>
    </source>
</evidence>
<keyword evidence="8" id="KW-0482">Metalloprotease</keyword>
<dbReference type="OrthoDB" id="9782994at2"/>
<keyword evidence="13" id="KW-1185">Reference proteome</keyword>
<dbReference type="InterPro" id="IPR009045">
    <property type="entry name" value="Zn_M74/Hedgehog-like"/>
</dbReference>
<evidence type="ECO:0000256" key="7">
    <source>
        <dbReference type="ARBA" id="ARBA00022833"/>
    </source>
</evidence>
<dbReference type="PROSITE" id="PS51318">
    <property type="entry name" value="TAT"/>
    <property type="match status" value="1"/>
</dbReference>
<dbReference type="Pfam" id="PF05951">
    <property type="entry name" value="Peptidase_M15_2"/>
    <property type="match status" value="1"/>
</dbReference>
<comment type="similarity">
    <text evidence="10">Belongs to the peptidase M15 family.</text>
</comment>
<keyword evidence="3" id="KW-0645">Protease</keyword>
<evidence type="ECO:0000313" key="13">
    <source>
        <dbReference type="Proteomes" id="UP000254601"/>
    </source>
</evidence>
<dbReference type="InterPro" id="IPR010275">
    <property type="entry name" value="MepK"/>
</dbReference>
<dbReference type="SUPFAM" id="SSF55166">
    <property type="entry name" value="Hedgehog/DD-peptidase"/>
    <property type="match status" value="1"/>
</dbReference>
<dbReference type="Gene3D" id="3.30.1380.10">
    <property type="match status" value="1"/>
</dbReference>
<evidence type="ECO:0000256" key="1">
    <source>
        <dbReference type="ARBA" id="ARBA00001947"/>
    </source>
</evidence>
<gene>
    <name evidence="12" type="ORF">NCTC13337_01083</name>
</gene>
<dbReference type="GO" id="GO:0008237">
    <property type="term" value="F:metallopeptidase activity"/>
    <property type="evidence" value="ECO:0007669"/>
    <property type="project" value="UniProtKB-KW"/>
</dbReference>
<evidence type="ECO:0000256" key="11">
    <source>
        <dbReference type="ARBA" id="ARBA00093666"/>
    </source>
</evidence>
<sequence>MSRHFSPQHPVTIEEFEHSHDCPCCTRHDRRIFLKTAIVATAGILLPSEWAKAASRRERMIKMYNPHTAESLRTVYWTPDYGYIQPSIDEVSRFFRDFRQQSIKPVDIDLLNILNYIQANVGMNTTIELNSGYRSPATNRMLARRSKNVGKNSYHMKAMAADIAIKGFNSRQLKAIAMRLNAGGVGIYRGSNFIHVDSGPVRQWYY</sequence>
<keyword evidence="5" id="KW-0732">Signal</keyword>
<evidence type="ECO:0000256" key="6">
    <source>
        <dbReference type="ARBA" id="ARBA00022801"/>
    </source>
</evidence>
<evidence type="ECO:0000256" key="10">
    <source>
        <dbReference type="ARBA" id="ARBA00093448"/>
    </source>
</evidence>
<dbReference type="GO" id="GO:0006508">
    <property type="term" value="P:proteolysis"/>
    <property type="evidence" value="ECO:0007669"/>
    <property type="project" value="UniProtKB-KW"/>
</dbReference>
<accession>A0A380MR03</accession>
<dbReference type="PANTHER" id="PTHR37425:SF1">
    <property type="entry name" value="OUTER MEMBRANE PROTEIN"/>
    <property type="match status" value="1"/>
</dbReference>
<dbReference type="InterPro" id="IPR006311">
    <property type="entry name" value="TAT_signal"/>
</dbReference>
<dbReference type="AlphaFoldDB" id="A0A380MR03"/>
<evidence type="ECO:0000313" key="12">
    <source>
        <dbReference type="EMBL" id="SUO95059.1"/>
    </source>
</evidence>
<keyword evidence="6" id="KW-0378">Hydrolase</keyword>